<dbReference type="OrthoDB" id="5736506at2"/>
<evidence type="ECO:0000313" key="2">
    <source>
        <dbReference type="EMBL" id="TDG12720.1"/>
    </source>
</evidence>
<feature type="chain" id="PRO_5020800295" evidence="1">
    <location>
        <begin position="26"/>
        <end position="250"/>
    </location>
</feature>
<keyword evidence="3" id="KW-1185">Reference proteome</keyword>
<sequence length="250" mass="26971">MKFLWKIVVPVLGACSLLLGQAATAQDDGAVVPVEWFSCNFRDGKDLEDLDKVNARFNKWADKNDSGYSAWLMFPNLHSGVEFDLGWLGSWPSGADFGKGMDAFMQSPELMDAFNEVVDCSIGHGMASSAVINAPDGPPDNGVVIFSSCTHKEGKSFDDSFGAHKAMSEAMQGMGSKGASWLFYPGLGSNVDFDYWQVIAFKNYSDLGLTTEMYTNGGGWKKAAEILGPVVSCGGTSVWDARLVRAGTTR</sequence>
<dbReference type="RefSeq" id="WP_133213776.1">
    <property type="nucleotide sequence ID" value="NZ_SMSE01000003.1"/>
</dbReference>
<organism evidence="2 3">
    <name type="scientific">Seongchinamella unica</name>
    <dbReference type="NCBI Taxonomy" id="2547392"/>
    <lineage>
        <taxon>Bacteria</taxon>
        <taxon>Pseudomonadati</taxon>
        <taxon>Pseudomonadota</taxon>
        <taxon>Gammaproteobacteria</taxon>
        <taxon>Cellvibrionales</taxon>
        <taxon>Halieaceae</taxon>
        <taxon>Seongchinamella</taxon>
    </lineage>
</organism>
<reference evidence="2 3" key="1">
    <citation type="submission" date="2019-03" db="EMBL/GenBank/DDBJ databases">
        <title>Seongchinamella monodicae gen. nov., sp. nov., a novel member of the Gammaproteobacteria isolated from a tidal mudflat of beach.</title>
        <authorList>
            <person name="Yang H.G."/>
            <person name="Kang J.W."/>
            <person name="Lee S.D."/>
        </authorList>
    </citation>
    <scope>NUCLEOTIDE SEQUENCE [LARGE SCALE GENOMIC DNA]</scope>
    <source>
        <strain evidence="2 3">GH4-78</strain>
    </source>
</reference>
<keyword evidence="1" id="KW-0732">Signal</keyword>
<dbReference type="Proteomes" id="UP000295554">
    <property type="component" value="Unassembled WGS sequence"/>
</dbReference>
<evidence type="ECO:0000313" key="3">
    <source>
        <dbReference type="Proteomes" id="UP000295554"/>
    </source>
</evidence>
<dbReference type="AlphaFoldDB" id="A0A4R5LQB5"/>
<evidence type="ECO:0000256" key="1">
    <source>
        <dbReference type="SAM" id="SignalP"/>
    </source>
</evidence>
<proteinExistence type="predicted"/>
<feature type="signal peptide" evidence="1">
    <location>
        <begin position="1"/>
        <end position="25"/>
    </location>
</feature>
<protein>
    <submittedName>
        <fullName evidence="2">Uncharacterized protein</fullName>
    </submittedName>
</protein>
<gene>
    <name evidence="2" type="ORF">E2F43_14180</name>
</gene>
<name>A0A4R5LQB5_9GAMM</name>
<dbReference type="EMBL" id="SMSE01000003">
    <property type="protein sequence ID" value="TDG12720.1"/>
    <property type="molecule type" value="Genomic_DNA"/>
</dbReference>
<comment type="caution">
    <text evidence="2">The sequence shown here is derived from an EMBL/GenBank/DDBJ whole genome shotgun (WGS) entry which is preliminary data.</text>
</comment>
<accession>A0A4R5LQB5</accession>